<dbReference type="PROSITE" id="PS51194">
    <property type="entry name" value="HELICASE_CTER"/>
    <property type="match status" value="1"/>
</dbReference>
<dbReference type="Pfam" id="PF00271">
    <property type="entry name" value="Helicase_C"/>
    <property type="match status" value="1"/>
</dbReference>
<keyword evidence="6" id="KW-0067">ATP-binding</keyword>
<dbReference type="SMART" id="SM00487">
    <property type="entry name" value="DEXDc"/>
    <property type="match status" value="1"/>
</dbReference>
<evidence type="ECO:0000259" key="3">
    <source>
        <dbReference type="PROSITE" id="PS50966"/>
    </source>
</evidence>
<dbReference type="SUPFAM" id="SSF52540">
    <property type="entry name" value="P-loop containing nucleoside triphosphate hydrolases"/>
    <property type="match status" value="2"/>
</dbReference>
<comment type="caution">
    <text evidence="6">The sequence shown here is derived from an EMBL/GenBank/DDBJ whole genome shotgun (WGS) entry which is preliminary data.</text>
</comment>
<dbReference type="InterPro" id="IPR027417">
    <property type="entry name" value="P-loop_NTPase"/>
</dbReference>
<dbReference type="CDD" id="cd18012">
    <property type="entry name" value="DEXQc_arch_SWI2_SNF2"/>
    <property type="match status" value="1"/>
</dbReference>
<organism evidence="6 7">
    <name type="scientific">Holdemanella biformis</name>
    <dbReference type="NCBI Taxonomy" id="1735"/>
    <lineage>
        <taxon>Bacteria</taxon>
        <taxon>Bacillati</taxon>
        <taxon>Bacillota</taxon>
        <taxon>Erysipelotrichia</taxon>
        <taxon>Erysipelotrichales</taxon>
        <taxon>Erysipelotrichaceae</taxon>
        <taxon>Holdemanella</taxon>
    </lineage>
</organism>
<evidence type="ECO:0000259" key="5">
    <source>
        <dbReference type="PROSITE" id="PS51194"/>
    </source>
</evidence>
<dbReference type="RefSeq" id="WP_118324835.1">
    <property type="nucleotide sequence ID" value="NZ_QRYH01000003.1"/>
</dbReference>
<dbReference type="AlphaFoldDB" id="A0A395WDG5"/>
<dbReference type="EMBL" id="QRYQ01000004">
    <property type="protein sequence ID" value="RGU93126.1"/>
    <property type="molecule type" value="Genomic_DNA"/>
</dbReference>
<dbReference type="CDD" id="cd18793">
    <property type="entry name" value="SF2_C_SNF"/>
    <property type="match status" value="1"/>
</dbReference>
<dbReference type="Proteomes" id="UP000265489">
    <property type="component" value="Unassembled WGS sequence"/>
</dbReference>
<gene>
    <name evidence="6" type="ORF">DWW32_03925</name>
</gene>
<dbReference type="GO" id="GO:0004386">
    <property type="term" value="F:helicase activity"/>
    <property type="evidence" value="ECO:0007669"/>
    <property type="project" value="UniProtKB-KW"/>
</dbReference>
<keyword evidence="2" id="KW-0479">Metal-binding</keyword>
<dbReference type="InterPro" id="IPR014001">
    <property type="entry name" value="Helicase_ATP-bd"/>
</dbReference>
<keyword evidence="2" id="KW-0862">Zinc</keyword>
<dbReference type="PROSITE" id="PS50966">
    <property type="entry name" value="ZF_SWIM"/>
    <property type="match status" value="1"/>
</dbReference>
<dbReference type="PROSITE" id="PS51192">
    <property type="entry name" value="HELICASE_ATP_BIND_1"/>
    <property type="match status" value="1"/>
</dbReference>
<keyword evidence="1" id="KW-0378">Hydrolase</keyword>
<feature type="domain" description="SWIM-type" evidence="3">
    <location>
        <begin position="60"/>
        <end position="96"/>
    </location>
</feature>
<keyword evidence="2" id="KW-0863">Zinc-finger</keyword>
<dbReference type="InterPro" id="IPR013663">
    <property type="entry name" value="Helicase_SWF/SNF/SWI_bac"/>
</dbReference>
<dbReference type="Pfam" id="PF08455">
    <property type="entry name" value="SNF2_assoc"/>
    <property type="match status" value="1"/>
</dbReference>
<dbReference type="SMART" id="SM00490">
    <property type="entry name" value="HELICc"/>
    <property type="match status" value="1"/>
</dbReference>
<evidence type="ECO:0000259" key="4">
    <source>
        <dbReference type="PROSITE" id="PS51192"/>
    </source>
</evidence>
<dbReference type="InterPro" id="IPR049730">
    <property type="entry name" value="SNF2/RAD54-like_C"/>
</dbReference>
<reference evidence="6 7" key="1">
    <citation type="submission" date="2018-08" db="EMBL/GenBank/DDBJ databases">
        <title>A genome reference for cultivated species of the human gut microbiota.</title>
        <authorList>
            <person name="Zou Y."/>
            <person name="Xue W."/>
            <person name="Luo G."/>
        </authorList>
    </citation>
    <scope>NUCLEOTIDE SEQUENCE [LARGE SCALE GENOMIC DNA]</scope>
    <source>
        <strain evidence="6 7">AF15-20</strain>
    </source>
</reference>
<sequence>MHIFEESLNRFIKNSWIYYEANDPYYAGKIEQISIERVHDKILYYEVKATIQTRWSEEILNFRVNEYGTLLTTNCTCCQDPHSGCVHLVSVVRAINAINPQTFPFHVDYQNYVKEKNRQEELERKRRRINDLNQVAFEFLKEKQEDKVSSFFKENENRIRLSLYHTNSYYYDQIAFKLKIQVSRAYTVKNIQDLLRGFFEKRLESFGKNTQIYLTNDDLDEPSQLIYNFLLKYAFTKDWQKEGEIYSECLDDFFNLNASLPKEYTEFKTSKKNIKLVLNLLEHEDCFELNTELDDSFLIGNKHLYMVNHKEIVQYTMDPDGFLASLAYNLQQNDGWLIKKSEFKAFYLQCLQPYMEYIKLETNVDVEKYTTLIENIRVYSDLENANMVVWGTYLENNQKKSFFTNTNSNQIASVEAIIQHYAVKIEDNKAIFKGRSDALYNFLDYGIPLIQKQADVYVSEELKRLKNRRSMNLSVKVYVQNDLLKMELDSDINVDELSHVLNAYRKKKKFYQLKNGEMIDLEDTGLEQLDELASTMNLTAKDFKKETIEKPAYQAFHLMDVDSELDVRNDDSVTEYTNRLMKVKEQTIQLKDEYKSLLRTYQQQGIQWLYDLKNMGLNGILADDMGLGKTLQVLVFYEQYVSKDKPSLIVCPSSLMYNWMSEIEKFKIAVNAVCVTGMQEARKDIIKENYELYITTYDYLRRDVELYAPMEFEYIILDEAQFIKNPKTKNAQSVKSLKSRHRLALTGTPIENGLSELWSIFDFLLPGYLYSLNYFTKNFEKPIQMGDEKRKSQLQKLVSPFILRRTKKQVLKDLPDKVEKDMWLNFSPEEKQLYLANLAQVNEQLQQQLELEKVDSILILAMMTRLRQICCEPRMLYENYKGESTKFSMCLDLIETLKENGKKVLLFSSFTSIFDDFIEEFDRRGIKYHMITGAVDKKKRKEEVDAFQNDDSNVFLISLKAGGTGLNLTKAQAVIHFDPWWNVSAQNQATDRAYRIGQTKNVLVYQLLMKNTIEEKIYEMQKRKKEMSDLFVENSNGGISTLSKEELKDLFSMD</sequence>
<dbReference type="GO" id="GO:0005524">
    <property type="term" value="F:ATP binding"/>
    <property type="evidence" value="ECO:0007669"/>
    <property type="project" value="InterPro"/>
</dbReference>
<dbReference type="Gene3D" id="3.40.50.10810">
    <property type="entry name" value="Tandem AAA-ATPase domain"/>
    <property type="match status" value="1"/>
</dbReference>
<name>A0A395WDG5_9FIRM</name>
<dbReference type="GO" id="GO:0008270">
    <property type="term" value="F:zinc ion binding"/>
    <property type="evidence" value="ECO:0007669"/>
    <property type="project" value="UniProtKB-KW"/>
</dbReference>
<protein>
    <submittedName>
        <fullName evidence="6">ATP-dependent helicase</fullName>
    </submittedName>
</protein>
<proteinExistence type="predicted"/>
<dbReference type="InterPro" id="IPR001650">
    <property type="entry name" value="Helicase_C-like"/>
</dbReference>
<dbReference type="InterPro" id="IPR007527">
    <property type="entry name" value="Znf_SWIM"/>
</dbReference>
<keyword evidence="6" id="KW-0347">Helicase</keyword>
<keyword evidence="6" id="KW-0547">Nucleotide-binding</keyword>
<feature type="domain" description="Helicase ATP-binding" evidence="4">
    <location>
        <begin position="610"/>
        <end position="767"/>
    </location>
</feature>
<dbReference type="GeneID" id="66578969"/>
<dbReference type="Pfam" id="PF00176">
    <property type="entry name" value="SNF2-rel_dom"/>
    <property type="match status" value="1"/>
</dbReference>
<dbReference type="GO" id="GO:0016787">
    <property type="term" value="F:hydrolase activity"/>
    <property type="evidence" value="ECO:0007669"/>
    <property type="project" value="UniProtKB-KW"/>
</dbReference>
<dbReference type="InterPro" id="IPR000330">
    <property type="entry name" value="SNF2_N"/>
</dbReference>
<accession>A0A395WDG5</accession>
<evidence type="ECO:0000256" key="2">
    <source>
        <dbReference type="PROSITE-ProRule" id="PRU00325"/>
    </source>
</evidence>
<evidence type="ECO:0000256" key="1">
    <source>
        <dbReference type="ARBA" id="ARBA00022801"/>
    </source>
</evidence>
<dbReference type="InterPro" id="IPR038718">
    <property type="entry name" value="SNF2-like_sf"/>
</dbReference>
<dbReference type="PANTHER" id="PTHR10799">
    <property type="entry name" value="SNF2/RAD54 HELICASE FAMILY"/>
    <property type="match status" value="1"/>
</dbReference>
<evidence type="ECO:0000313" key="6">
    <source>
        <dbReference type="EMBL" id="RGU93126.1"/>
    </source>
</evidence>
<evidence type="ECO:0000313" key="7">
    <source>
        <dbReference type="Proteomes" id="UP000265489"/>
    </source>
</evidence>
<feature type="domain" description="Helicase C-terminal" evidence="5">
    <location>
        <begin position="889"/>
        <end position="1051"/>
    </location>
</feature>
<dbReference type="Gene3D" id="3.40.50.300">
    <property type="entry name" value="P-loop containing nucleotide triphosphate hydrolases"/>
    <property type="match status" value="1"/>
</dbReference>